<name>A0A183C6S9_GLOPA</name>
<protein>
    <submittedName>
        <fullName evidence="2">DNA primase</fullName>
    </submittedName>
</protein>
<reference evidence="1" key="2">
    <citation type="submission" date="2014-05" db="EMBL/GenBank/DDBJ databases">
        <title>The genome and life-stage specific transcriptomes of Globodera pallida elucidate key aspects of plant parasitism by a cyst nematode.</title>
        <authorList>
            <person name="Cotton J.A."/>
            <person name="Lilley C.J."/>
            <person name="Jones L.M."/>
            <person name="Kikuchi T."/>
            <person name="Reid A.J."/>
            <person name="Thorpe P."/>
            <person name="Tsai I.J."/>
            <person name="Beasley H."/>
            <person name="Blok V."/>
            <person name="Cock P.J.A."/>
            <person name="Van den Akker S.E."/>
            <person name="Holroyd N."/>
            <person name="Hunt M."/>
            <person name="Mantelin S."/>
            <person name="Naghra H."/>
            <person name="Pain A."/>
            <person name="Palomares-Rius J.E."/>
            <person name="Zarowiecki M."/>
            <person name="Berriman M."/>
            <person name="Jones J.T."/>
            <person name="Urwin P.E."/>
        </authorList>
    </citation>
    <scope>NUCLEOTIDE SEQUENCE [LARGE SCALE GENOMIC DNA]</scope>
    <source>
        <strain evidence="1">Lindley</strain>
    </source>
</reference>
<keyword evidence="1" id="KW-1185">Reference proteome</keyword>
<accession>A0A183C6S9</accession>
<dbReference type="Proteomes" id="UP000050741">
    <property type="component" value="Unassembled WGS sequence"/>
</dbReference>
<dbReference type="AlphaFoldDB" id="A0A183C6S9"/>
<evidence type="ECO:0000313" key="2">
    <source>
        <dbReference type="WBParaSite" id="GPLIN_000857500"/>
    </source>
</evidence>
<dbReference type="WBParaSite" id="GPLIN_000857500">
    <property type="protein sequence ID" value="GPLIN_000857500"/>
    <property type="gene ID" value="GPLIN_000857500"/>
</dbReference>
<sequence>MLINRLDRYKWFCRSSMAFTGAPDGVLSSVKVAQLEPELQTRIYQQYTATGDDDNDGTQTVPELVFYNKGL</sequence>
<evidence type="ECO:0000313" key="1">
    <source>
        <dbReference type="Proteomes" id="UP000050741"/>
    </source>
</evidence>
<proteinExistence type="predicted"/>
<reference evidence="1" key="1">
    <citation type="submission" date="2013-12" db="EMBL/GenBank/DDBJ databases">
        <authorList>
            <person name="Aslett M."/>
        </authorList>
    </citation>
    <scope>NUCLEOTIDE SEQUENCE [LARGE SCALE GENOMIC DNA]</scope>
    <source>
        <strain evidence="1">Lindley</strain>
    </source>
</reference>
<organism evidence="1 2">
    <name type="scientific">Globodera pallida</name>
    <name type="common">Potato cyst nematode worm</name>
    <name type="synonym">Heterodera pallida</name>
    <dbReference type="NCBI Taxonomy" id="36090"/>
    <lineage>
        <taxon>Eukaryota</taxon>
        <taxon>Metazoa</taxon>
        <taxon>Ecdysozoa</taxon>
        <taxon>Nematoda</taxon>
        <taxon>Chromadorea</taxon>
        <taxon>Rhabditida</taxon>
        <taxon>Tylenchina</taxon>
        <taxon>Tylenchomorpha</taxon>
        <taxon>Tylenchoidea</taxon>
        <taxon>Heteroderidae</taxon>
        <taxon>Heteroderinae</taxon>
        <taxon>Globodera</taxon>
    </lineage>
</organism>
<reference evidence="2" key="3">
    <citation type="submission" date="2016-06" db="UniProtKB">
        <authorList>
            <consortium name="WormBaseParasite"/>
        </authorList>
    </citation>
    <scope>IDENTIFICATION</scope>
</reference>